<proteinExistence type="predicted"/>
<dbReference type="EMBL" id="CABIJS010000699">
    <property type="protein sequence ID" value="VUZ56143.1"/>
    <property type="molecule type" value="Genomic_DNA"/>
</dbReference>
<keyword evidence="2" id="KW-1185">Reference proteome</keyword>
<feature type="non-terminal residue" evidence="1">
    <location>
        <position position="77"/>
    </location>
</feature>
<name>A0A564ZAS7_HYMDI</name>
<gene>
    <name evidence="1" type="ORF">WMSIL1_LOCUS13877</name>
</gene>
<evidence type="ECO:0000313" key="1">
    <source>
        <dbReference type="EMBL" id="VUZ56143.1"/>
    </source>
</evidence>
<dbReference type="AlphaFoldDB" id="A0A564ZAS7"/>
<organism evidence="1 2">
    <name type="scientific">Hymenolepis diminuta</name>
    <name type="common">Rat tapeworm</name>
    <dbReference type="NCBI Taxonomy" id="6216"/>
    <lineage>
        <taxon>Eukaryota</taxon>
        <taxon>Metazoa</taxon>
        <taxon>Spiralia</taxon>
        <taxon>Lophotrochozoa</taxon>
        <taxon>Platyhelminthes</taxon>
        <taxon>Cestoda</taxon>
        <taxon>Eucestoda</taxon>
        <taxon>Cyclophyllidea</taxon>
        <taxon>Hymenolepididae</taxon>
        <taxon>Hymenolepis</taxon>
    </lineage>
</organism>
<reference evidence="1 2" key="1">
    <citation type="submission" date="2019-07" db="EMBL/GenBank/DDBJ databases">
        <authorList>
            <person name="Jastrzebski P J."/>
            <person name="Paukszto L."/>
            <person name="Jastrzebski P J."/>
        </authorList>
    </citation>
    <scope>NUCLEOTIDE SEQUENCE [LARGE SCALE GENOMIC DNA]</scope>
    <source>
        <strain evidence="1 2">WMS-il1</strain>
    </source>
</reference>
<protein>
    <submittedName>
        <fullName evidence="1">Uncharacterized protein</fullName>
    </submittedName>
</protein>
<accession>A0A564ZAS7</accession>
<dbReference type="Proteomes" id="UP000321570">
    <property type="component" value="Unassembled WGS sequence"/>
</dbReference>
<evidence type="ECO:0000313" key="2">
    <source>
        <dbReference type="Proteomes" id="UP000321570"/>
    </source>
</evidence>
<sequence length="77" mass="8062">MNHVCGIIFAVAGSGEVLGSRVITNSSGKVGPMQFKWTNASTMTLCKILSCEKEGTTLIRNGIFALGTAEGTCELLP</sequence>